<evidence type="ECO:0000259" key="2">
    <source>
        <dbReference type="Pfam" id="PF09949"/>
    </source>
</evidence>
<proteinExistence type="predicted"/>
<name>A0ABN9XQ87_9DINO</name>
<comment type="caution">
    <text evidence="3">The sequence shown here is derived from an EMBL/GenBank/DDBJ whole genome shotgun (WGS) entry which is preliminary data.</text>
</comment>
<accession>A0ABN9XQ87</accession>
<dbReference type="PANTHER" id="PTHR40861">
    <property type="entry name" value="DUF2183 DOMAIN-CONTAINING PROTEIN"/>
    <property type="match status" value="1"/>
</dbReference>
<gene>
    <name evidence="3" type="ORF">PCOR1329_LOCUS78781</name>
</gene>
<sequence length="284" mass="31747">ATVQDLILGLHGKETPDATTFKNLIDSGGDYHNLYKLIFFDISSTQIRRQIRLHLAREGEHLRARGGGKSGAVGIKILSDVDDTLHCSGGKWPAGCDTSLPKHTVYPGSLEFYRSLDSSYDPKEPSCSLIFMSARPHFYKSALEDHSYHRFKALVEEDRMHAMPTLLAGELWRSVWAAVMQPCRKTAAWRRVGRFKHRTFRNFAQLYPEYDYVFCGDDGQGDLLAGQMMVSDARELQDAEGAAREEETEDSVDSDGAPPSAETPGDELPEPHVRACLFPYSSTT</sequence>
<evidence type="ECO:0000256" key="1">
    <source>
        <dbReference type="SAM" id="MobiDB-lite"/>
    </source>
</evidence>
<dbReference type="InterPro" id="IPR019236">
    <property type="entry name" value="APP1_cat"/>
</dbReference>
<organism evidence="3 4">
    <name type="scientific">Prorocentrum cordatum</name>
    <dbReference type="NCBI Taxonomy" id="2364126"/>
    <lineage>
        <taxon>Eukaryota</taxon>
        <taxon>Sar</taxon>
        <taxon>Alveolata</taxon>
        <taxon>Dinophyceae</taxon>
        <taxon>Prorocentrales</taxon>
        <taxon>Prorocentraceae</taxon>
        <taxon>Prorocentrum</taxon>
    </lineage>
</organism>
<keyword evidence="4" id="KW-1185">Reference proteome</keyword>
<feature type="region of interest" description="Disordered" evidence="1">
    <location>
        <begin position="235"/>
        <end position="273"/>
    </location>
</feature>
<feature type="non-terminal residue" evidence="3">
    <location>
        <position position="1"/>
    </location>
</feature>
<reference evidence="3" key="1">
    <citation type="submission" date="2023-10" db="EMBL/GenBank/DDBJ databases">
        <authorList>
            <person name="Chen Y."/>
            <person name="Shah S."/>
            <person name="Dougan E. K."/>
            <person name="Thang M."/>
            <person name="Chan C."/>
        </authorList>
    </citation>
    <scope>NUCLEOTIDE SEQUENCE [LARGE SCALE GENOMIC DNA]</scope>
</reference>
<feature type="compositionally biased region" description="Basic and acidic residues" evidence="1">
    <location>
        <begin position="235"/>
        <end position="245"/>
    </location>
</feature>
<evidence type="ECO:0000313" key="3">
    <source>
        <dbReference type="EMBL" id="CAK0902008.1"/>
    </source>
</evidence>
<dbReference type="EMBL" id="CAUYUJ010021014">
    <property type="protein sequence ID" value="CAK0902008.1"/>
    <property type="molecule type" value="Genomic_DNA"/>
</dbReference>
<protein>
    <recommendedName>
        <fullName evidence="2">Phosphatidate phosphatase APP1 catalytic domain-containing protein</fullName>
    </recommendedName>
</protein>
<evidence type="ECO:0000313" key="4">
    <source>
        <dbReference type="Proteomes" id="UP001189429"/>
    </source>
</evidence>
<dbReference type="Proteomes" id="UP001189429">
    <property type="component" value="Unassembled WGS sequence"/>
</dbReference>
<feature type="domain" description="Phosphatidate phosphatase APP1 catalytic" evidence="2">
    <location>
        <begin position="76"/>
        <end position="225"/>
    </location>
</feature>
<dbReference type="Pfam" id="PF09949">
    <property type="entry name" value="APP1_cat"/>
    <property type="match status" value="1"/>
</dbReference>
<dbReference type="PANTHER" id="PTHR40861:SF1">
    <property type="entry name" value="PHOSPHATIDATE PHOSPHATASE APP1 CATALYTIC DOMAIN-CONTAINING PROTEIN"/>
    <property type="match status" value="1"/>
</dbReference>